<reference evidence="1" key="3">
    <citation type="submission" date="2025-09" db="UniProtKB">
        <authorList>
            <consortium name="Ensembl"/>
        </authorList>
    </citation>
    <scope>IDENTIFICATION</scope>
</reference>
<dbReference type="AlphaFoldDB" id="A0A8C9RP76"/>
<evidence type="ECO:0000313" key="1">
    <source>
        <dbReference type="Ensembl" id="ENSSFOP00015015835.2"/>
    </source>
</evidence>
<dbReference type="PANTHER" id="PTHR36961:SF1">
    <property type="entry name" value="LEUKEMIA-ASSOCIATED PROTEIN 7"/>
    <property type="match status" value="1"/>
</dbReference>
<dbReference type="RefSeq" id="XP_029114039.1">
    <property type="nucleotide sequence ID" value="XM_029258206.1"/>
</dbReference>
<sequence>MSASASLHRSMELQLEVLRELRRALQRSERAESRPLGPRGPCDAERRVLTIAQRARASILSRLLEILGELLSLEKELLSAEPRRRTDSLRLKDSIELKNISLRLAFRDLGSQCHRDLKELRDCLKCIVVSLVSSQNDQNHKLCLLTEKLRQIITTFPDF</sequence>
<dbReference type="KEGG" id="sfm:114912234"/>
<accession>A0A8C9RP76</accession>
<dbReference type="CTD" id="220107"/>
<evidence type="ECO:0000313" key="2">
    <source>
        <dbReference type="Proteomes" id="UP000694397"/>
    </source>
</evidence>
<reference evidence="1 2" key="1">
    <citation type="submission" date="2019-04" db="EMBL/GenBank/DDBJ databases">
        <authorList>
            <consortium name="Wellcome Sanger Institute Data Sharing"/>
        </authorList>
    </citation>
    <scope>NUCLEOTIDE SEQUENCE [LARGE SCALE GENOMIC DNA]</scope>
</reference>
<keyword evidence="2" id="KW-1185">Reference proteome</keyword>
<dbReference type="Ensembl" id="ENSSFOT00015016019.2">
    <property type="protein sequence ID" value="ENSSFOP00015015835.2"/>
    <property type="gene ID" value="ENSSFOG00015010221.2"/>
</dbReference>
<dbReference type="GeneID" id="114912234"/>
<dbReference type="OrthoDB" id="8788044at2759"/>
<protein>
    <submittedName>
        <fullName evidence="1">Deleted in lymphocytic leukemia 7</fullName>
    </submittedName>
</protein>
<proteinExistence type="predicted"/>
<gene>
    <name evidence="1" type="primary">dleu7</name>
</gene>
<dbReference type="Pfam" id="PF15760">
    <property type="entry name" value="DLEU7"/>
    <property type="match status" value="1"/>
</dbReference>
<dbReference type="InterPro" id="IPR031510">
    <property type="entry name" value="DLEU7"/>
</dbReference>
<dbReference type="Proteomes" id="UP000694397">
    <property type="component" value="Chromosome 14"/>
</dbReference>
<name>A0A8C9RP76_SCLFO</name>
<organism evidence="1 2">
    <name type="scientific">Scleropages formosus</name>
    <name type="common">Asian bonytongue</name>
    <name type="synonym">Osteoglossum formosum</name>
    <dbReference type="NCBI Taxonomy" id="113540"/>
    <lineage>
        <taxon>Eukaryota</taxon>
        <taxon>Metazoa</taxon>
        <taxon>Chordata</taxon>
        <taxon>Craniata</taxon>
        <taxon>Vertebrata</taxon>
        <taxon>Euteleostomi</taxon>
        <taxon>Actinopterygii</taxon>
        <taxon>Neopterygii</taxon>
        <taxon>Teleostei</taxon>
        <taxon>Osteoglossocephala</taxon>
        <taxon>Osteoglossomorpha</taxon>
        <taxon>Osteoglossiformes</taxon>
        <taxon>Osteoglossidae</taxon>
        <taxon>Scleropages</taxon>
    </lineage>
</organism>
<reference evidence="1" key="2">
    <citation type="submission" date="2025-08" db="UniProtKB">
        <authorList>
            <consortium name="Ensembl"/>
        </authorList>
    </citation>
    <scope>IDENTIFICATION</scope>
</reference>
<dbReference type="GeneTree" id="ENSGT00940000171515"/>
<dbReference type="PANTHER" id="PTHR36961">
    <property type="entry name" value="LEUKEMIA-ASSOCIATED PROTEIN 7"/>
    <property type="match status" value="1"/>
</dbReference>